<dbReference type="Pfam" id="PF09445">
    <property type="entry name" value="Methyltransf_15"/>
    <property type="match status" value="1"/>
</dbReference>
<comment type="catalytic activity">
    <reaction evidence="6">
        <text>a 5'-end (N(7)-methyl 5'-triphosphoguanosine)-ribonucleoside in snRNA + S-adenosyl-L-methionine = a 5'-end (N(2),N(7)-dimethyl 5'-triphosphoguanosine)-ribonucleoside in snRNA + S-adenosyl-L-homocysteine + H(+)</text>
        <dbReference type="Rhea" id="RHEA:78471"/>
        <dbReference type="Rhea" id="RHEA-COMP:19085"/>
        <dbReference type="Rhea" id="RHEA-COMP:19087"/>
        <dbReference type="ChEBI" id="CHEBI:15378"/>
        <dbReference type="ChEBI" id="CHEBI:57856"/>
        <dbReference type="ChEBI" id="CHEBI:59789"/>
        <dbReference type="ChEBI" id="CHEBI:156461"/>
        <dbReference type="ChEBI" id="CHEBI:172880"/>
    </reaction>
    <physiologicalReaction direction="left-to-right" evidence="6">
        <dbReference type="Rhea" id="RHEA:78472"/>
    </physiologicalReaction>
</comment>
<evidence type="ECO:0000313" key="9">
    <source>
        <dbReference type="RefSeq" id="XP_025406913.1"/>
    </source>
</evidence>
<reference evidence="9" key="1">
    <citation type="submission" date="2025-08" db="UniProtKB">
        <authorList>
            <consortium name="RefSeq"/>
        </authorList>
    </citation>
    <scope>IDENTIFICATION</scope>
    <source>
        <tissue evidence="9">Whole body</tissue>
    </source>
</reference>
<protein>
    <recommendedName>
        <fullName evidence="1">Trimethylguanosine synthase</fullName>
    </recommendedName>
    <alternativeName>
        <fullName evidence="7">Cap-specific guanine-N(2) methyltransferase</fullName>
    </alternativeName>
</protein>
<name>A0A8B8F827_9HEMI</name>
<evidence type="ECO:0000256" key="2">
    <source>
        <dbReference type="ARBA" id="ARBA00025783"/>
    </source>
</evidence>
<evidence type="ECO:0000256" key="3">
    <source>
        <dbReference type="ARBA" id="ARBA00047418"/>
    </source>
</evidence>
<evidence type="ECO:0000256" key="7">
    <source>
        <dbReference type="ARBA" id="ARBA00049790"/>
    </source>
</evidence>
<evidence type="ECO:0000256" key="4">
    <source>
        <dbReference type="ARBA" id="ARBA00048740"/>
    </source>
</evidence>
<dbReference type="GO" id="GO:0008168">
    <property type="term" value="F:methyltransferase activity"/>
    <property type="evidence" value="ECO:0007669"/>
    <property type="project" value="InterPro"/>
</dbReference>
<dbReference type="SUPFAM" id="SSF53335">
    <property type="entry name" value="S-adenosyl-L-methionine-dependent methyltransferases"/>
    <property type="match status" value="1"/>
</dbReference>
<gene>
    <name evidence="9" type="primary">LOC112680894</name>
</gene>
<dbReference type="GO" id="GO:0036261">
    <property type="term" value="P:7-methylguanosine cap hypermethylation"/>
    <property type="evidence" value="ECO:0007669"/>
    <property type="project" value="InterPro"/>
</dbReference>
<sequence length="156" mass="18301">MVRVFCTVFAMDSDPIKIAFSRNNSHFYGVENRIVFFLRDFFAVAHSLQWADGIVIPSPVNMTKEKMMMLTKLTSRVVPKVLMRLTKDHELSDLYQMNTNNYNNDRNVNRIQKKVLLFPDGVSINRCVHWIRGNNLFAYDDYLKNVEEFLKSQNLS</sequence>
<comment type="catalytic activity">
    <reaction evidence="3">
        <text>a 5'-end (N(2),N(7)-dimethyl 5'-triphosphoguanosine)-ribonucleoside in snoRNA + S-adenosyl-L-methionine = a 5'-end (N(2),N(2),N(7)-trimethyl 5'-triphosphoguanosine)-ribonucleoside in snoRNA + S-adenosyl-L-homocysteine + H(+)</text>
        <dbReference type="Rhea" id="RHEA:78507"/>
        <dbReference type="Rhea" id="RHEA-COMP:19088"/>
        <dbReference type="Rhea" id="RHEA-COMP:19090"/>
        <dbReference type="ChEBI" id="CHEBI:15378"/>
        <dbReference type="ChEBI" id="CHEBI:57856"/>
        <dbReference type="ChEBI" id="CHEBI:59789"/>
        <dbReference type="ChEBI" id="CHEBI:167623"/>
        <dbReference type="ChEBI" id="CHEBI:172880"/>
    </reaction>
    <physiologicalReaction direction="left-to-right" evidence="3">
        <dbReference type="Rhea" id="RHEA:78508"/>
    </physiologicalReaction>
</comment>
<evidence type="ECO:0000256" key="5">
    <source>
        <dbReference type="ARBA" id="ARBA00048763"/>
    </source>
</evidence>
<dbReference type="GeneID" id="112680894"/>
<dbReference type="AlphaFoldDB" id="A0A8B8F827"/>
<comment type="catalytic activity">
    <reaction evidence="5">
        <text>a 5'-end (N(2),N(7)-dimethyl 5'-triphosphoguanosine)-ribonucleoside in snRNA + S-adenosyl-L-methionine = a 5'-end (N(2),N(2),N(7)-trimethyl 5'-triphosphoguanosine)-ribonucleoside in snRNA + S-adenosyl-L-homocysteine + H(+)</text>
        <dbReference type="Rhea" id="RHEA:78479"/>
        <dbReference type="Rhea" id="RHEA-COMP:19087"/>
        <dbReference type="Rhea" id="RHEA-COMP:19089"/>
        <dbReference type="ChEBI" id="CHEBI:15378"/>
        <dbReference type="ChEBI" id="CHEBI:57856"/>
        <dbReference type="ChEBI" id="CHEBI:59789"/>
        <dbReference type="ChEBI" id="CHEBI:167623"/>
        <dbReference type="ChEBI" id="CHEBI:172880"/>
    </reaction>
    <physiologicalReaction direction="left-to-right" evidence="5">
        <dbReference type="Rhea" id="RHEA:78480"/>
    </physiologicalReaction>
</comment>
<accession>A0A8B8F827</accession>
<comment type="similarity">
    <text evidence="2">Belongs to the methyltransferase superfamily. Trimethylguanosine synthase family.</text>
</comment>
<proteinExistence type="inferred from homology"/>
<evidence type="ECO:0000256" key="1">
    <source>
        <dbReference type="ARBA" id="ARBA00018517"/>
    </source>
</evidence>
<dbReference type="Proteomes" id="UP000694846">
    <property type="component" value="Unplaced"/>
</dbReference>
<organism evidence="8 9">
    <name type="scientific">Sipha flava</name>
    <name type="common">yellow sugarcane aphid</name>
    <dbReference type="NCBI Taxonomy" id="143950"/>
    <lineage>
        <taxon>Eukaryota</taxon>
        <taxon>Metazoa</taxon>
        <taxon>Ecdysozoa</taxon>
        <taxon>Arthropoda</taxon>
        <taxon>Hexapoda</taxon>
        <taxon>Insecta</taxon>
        <taxon>Pterygota</taxon>
        <taxon>Neoptera</taxon>
        <taxon>Paraneoptera</taxon>
        <taxon>Hemiptera</taxon>
        <taxon>Sternorrhyncha</taxon>
        <taxon>Aphidomorpha</taxon>
        <taxon>Aphidoidea</taxon>
        <taxon>Aphididae</taxon>
        <taxon>Sipha</taxon>
    </lineage>
</organism>
<dbReference type="Gene3D" id="3.40.50.150">
    <property type="entry name" value="Vaccinia Virus protein VP39"/>
    <property type="match status" value="1"/>
</dbReference>
<comment type="catalytic activity">
    <reaction evidence="4">
        <text>a 5'-end (N(7)-methyl 5'-triphosphoguanosine)-ribonucleoside in snoRNA + S-adenosyl-L-methionine = a 5'-end (N(2),N(7)-dimethyl 5'-triphosphoguanosine)-ribonucleoside in snoRNA + S-adenosyl-L-homocysteine + H(+)</text>
        <dbReference type="Rhea" id="RHEA:78475"/>
        <dbReference type="Rhea" id="RHEA-COMP:19086"/>
        <dbReference type="Rhea" id="RHEA-COMP:19088"/>
        <dbReference type="ChEBI" id="CHEBI:15378"/>
        <dbReference type="ChEBI" id="CHEBI:57856"/>
        <dbReference type="ChEBI" id="CHEBI:59789"/>
        <dbReference type="ChEBI" id="CHEBI:156461"/>
        <dbReference type="ChEBI" id="CHEBI:172880"/>
    </reaction>
    <physiologicalReaction direction="left-to-right" evidence="4">
        <dbReference type="Rhea" id="RHEA:78476"/>
    </physiologicalReaction>
</comment>
<dbReference type="InterPro" id="IPR029063">
    <property type="entry name" value="SAM-dependent_MTases_sf"/>
</dbReference>
<dbReference type="RefSeq" id="XP_025406913.1">
    <property type="nucleotide sequence ID" value="XM_025551128.1"/>
</dbReference>
<evidence type="ECO:0000256" key="6">
    <source>
        <dbReference type="ARBA" id="ARBA00049075"/>
    </source>
</evidence>
<dbReference type="InterPro" id="IPR019012">
    <property type="entry name" value="RNA_cap_Gua-N2-MeTrfase"/>
</dbReference>
<keyword evidence="8" id="KW-1185">Reference proteome</keyword>
<evidence type="ECO:0000313" key="8">
    <source>
        <dbReference type="Proteomes" id="UP000694846"/>
    </source>
</evidence>